<dbReference type="GO" id="GO:0003677">
    <property type="term" value="F:DNA binding"/>
    <property type="evidence" value="ECO:0007669"/>
    <property type="project" value="UniProtKB-KW"/>
</dbReference>
<keyword evidence="7" id="KW-1185">Reference proteome</keyword>
<sequence length="295" mass="32540">MNWDRIRIFLAVARHGQILGAARQLRLNHATVGRQLSALEEELGAKLFERHTGGCTLTGAGEALLLAAERAESDFLRVGTALAGTAEAVAGVVRVGAPDGLGNYFLARELGALAARHPELTIQLVPLPRTFSLSRREADLVITLERPKQGRLVVRKLTDYTLSVYAAASYLDRHGPIRRQEDLAGHLFVTHVEELAYSRALDYAATLGRIMRRHFECGSVVGQMEAVRAGHGIGILHDYAAIGFPELRRLVPDLRFTRSYWLIAHPDTHKTRRVSEVARHIGERLGAARGRFIAP</sequence>
<evidence type="ECO:0000256" key="4">
    <source>
        <dbReference type="ARBA" id="ARBA00023163"/>
    </source>
</evidence>
<protein>
    <submittedName>
        <fullName evidence="6">Transcriptional regulator, LysR family</fullName>
    </submittedName>
</protein>
<evidence type="ECO:0000256" key="3">
    <source>
        <dbReference type="ARBA" id="ARBA00023125"/>
    </source>
</evidence>
<dbReference type="RefSeq" id="WP_011942493.1">
    <property type="nucleotide sequence ID" value="NC_009484.1"/>
</dbReference>
<dbReference type="Gene3D" id="1.10.10.10">
    <property type="entry name" value="Winged helix-like DNA-binding domain superfamily/Winged helix DNA-binding domain"/>
    <property type="match status" value="1"/>
</dbReference>
<keyword evidence="2" id="KW-0805">Transcription regulation</keyword>
<reference evidence="6 7" key="1">
    <citation type="submission" date="2007-05" db="EMBL/GenBank/DDBJ databases">
        <title>Complete sequence of chromosome of Acidiphilium cryptum JF-5.</title>
        <authorList>
            <consortium name="US DOE Joint Genome Institute"/>
            <person name="Copeland A."/>
            <person name="Lucas S."/>
            <person name="Lapidus A."/>
            <person name="Barry K."/>
            <person name="Detter J.C."/>
            <person name="Glavina del Rio T."/>
            <person name="Hammon N."/>
            <person name="Israni S."/>
            <person name="Dalin E."/>
            <person name="Tice H."/>
            <person name="Pitluck S."/>
            <person name="Sims D."/>
            <person name="Brettin T."/>
            <person name="Bruce D."/>
            <person name="Han C."/>
            <person name="Schmutz J."/>
            <person name="Larimer F."/>
            <person name="Land M."/>
            <person name="Hauser L."/>
            <person name="Kyrpides N."/>
            <person name="Kim E."/>
            <person name="Magnuson T."/>
            <person name="Richardson P."/>
        </authorList>
    </citation>
    <scope>NUCLEOTIDE SEQUENCE [LARGE SCALE GENOMIC DNA]</scope>
    <source>
        <strain evidence="6 7">JF-5</strain>
    </source>
</reference>
<dbReference type="eggNOG" id="COG0583">
    <property type="taxonomic scope" value="Bacteria"/>
</dbReference>
<evidence type="ECO:0000256" key="2">
    <source>
        <dbReference type="ARBA" id="ARBA00023015"/>
    </source>
</evidence>
<dbReference type="PANTHER" id="PTHR30579">
    <property type="entry name" value="TRANSCRIPTIONAL REGULATOR"/>
    <property type="match status" value="1"/>
</dbReference>
<gene>
    <name evidence="6" type="ordered locus">Acry_1792</name>
</gene>
<dbReference type="InterPro" id="IPR005119">
    <property type="entry name" value="LysR_subst-bd"/>
</dbReference>
<evidence type="ECO:0000259" key="5">
    <source>
        <dbReference type="PROSITE" id="PS50931"/>
    </source>
</evidence>
<keyword evidence="3" id="KW-0238">DNA-binding</keyword>
<dbReference type="Gene3D" id="3.40.190.290">
    <property type="match status" value="1"/>
</dbReference>
<dbReference type="GO" id="GO:0003700">
    <property type="term" value="F:DNA-binding transcription factor activity"/>
    <property type="evidence" value="ECO:0007669"/>
    <property type="project" value="InterPro"/>
</dbReference>
<proteinExistence type="inferred from homology"/>
<dbReference type="InterPro" id="IPR050176">
    <property type="entry name" value="LTTR"/>
</dbReference>
<name>A5FZG3_ACICJ</name>
<dbReference type="Proteomes" id="UP000000245">
    <property type="component" value="Chromosome"/>
</dbReference>
<dbReference type="Pfam" id="PF03466">
    <property type="entry name" value="LysR_substrate"/>
    <property type="match status" value="1"/>
</dbReference>
<accession>A5FZG3</accession>
<dbReference type="SUPFAM" id="SSF46785">
    <property type="entry name" value="Winged helix' DNA-binding domain"/>
    <property type="match status" value="1"/>
</dbReference>
<evidence type="ECO:0000313" key="6">
    <source>
        <dbReference type="EMBL" id="ABQ30995.1"/>
    </source>
</evidence>
<dbReference type="STRING" id="349163.Acry_1792"/>
<dbReference type="Pfam" id="PF00126">
    <property type="entry name" value="HTH_1"/>
    <property type="match status" value="1"/>
</dbReference>
<dbReference type="InterPro" id="IPR000847">
    <property type="entry name" value="LysR_HTH_N"/>
</dbReference>
<evidence type="ECO:0000256" key="1">
    <source>
        <dbReference type="ARBA" id="ARBA00009437"/>
    </source>
</evidence>
<comment type="similarity">
    <text evidence="1">Belongs to the LysR transcriptional regulatory family.</text>
</comment>
<evidence type="ECO:0000313" key="7">
    <source>
        <dbReference type="Proteomes" id="UP000000245"/>
    </source>
</evidence>
<dbReference type="HOGENOM" id="CLU_039613_2_2_5"/>
<keyword evidence="4" id="KW-0804">Transcription</keyword>
<feature type="domain" description="HTH lysR-type" evidence="5">
    <location>
        <begin position="1"/>
        <end position="58"/>
    </location>
</feature>
<organism evidence="6 7">
    <name type="scientific">Acidiphilium cryptum (strain JF-5)</name>
    <dbReference type="NCBI Taxonomy" id="349163"/>
    <lineage>
        <taxon>Bacteria</taxon>
        <taxon>Pseudomonadati</taxon>
        <taxon>Pseudomonadota</taxon>
        <taxon>Alphaproteobacteria</taxon>
        <taxon>Acetobacterales</taxon>
        <taxon>Acidocellaceae</taxon>
        <taxon>Acidiphilium</taxon>
    </lineage>
</organism>
<dbReference type="InterPro" id="IPR036390">
    <property type="entry name" value="WH_DNA-bd_sf"/>
</dbReference>
<dbReference type="PANTHER" id="PTHR30579:SF3">
    <property type="entry name" value="TRANSCRIPTIONAL REGULATORY PROTEIN"/>
    <property type="match status" value="1"/>
</dbReference>
<dbReference type="KEGG" id="acr:Acry_1792"/>
<dbReference type="PROSITE" id="PS50931">
    <property type="entry name" value="HTH_LYSR"/>
    <property type="match status" value="1"/>
</dbReference>
<dbReference type="EMBL" id="CP000697">
    <property type="protein sequence ID" value="ABQ30995.1"/>
    <property type="molecule type" value="Genomic_DNA"/>
</dbReference>
<dbReference type="AlphaFoldDB" id="A5FZG3"/>
<dbReference type="InterPro" id="IPR036388">
    <property type="entry name" value="WH-like_DNA-bd_sf"/>
</dbReference>
<dbReference type="SUPFAM" id="SSF53850">
    <property type="entry name" value="Periplasmic binding protein-like II"/>
    <property type="match status" value="1"/>
</dbReference>